<name>A0ABU3RRQ7_9MICO</name>
<proteinExistence type="predicted"/>
<dbReference type="PANTHER" id="PTHR46438">
    <property type="entry name" value="ALPHA/BETA-HYDROLASES SUPERFAMILY PROTEIN"/>
    <property type="match status" value="1"/>
</dbReference>
<dbReference type="InterPro" id="IPR000073">
    <property type="entry name" value="AB_hydrolase_1"/>
</dbReference>
<gene>
    <name evidence="2" type="ORF">RWH43_02310</name>
</gene>
<keyword evidence="2" id="KW-0378">Hydrolase</keyword>
<dbReference type="InterPro" id="IPR029058">
    <property type="entry name" value="AB_hydrolase_fold"/>
</dbReference>
<sequence>MPHLDTADHTVGDLAFRSFSTLRPGRPVYVLIHGIGMSHRYLKPLHEELSTDAEVHSIDLPGFGGLPKPGRGSGIRIIADALGVVLDELGVSDAVLVGHSMGSQWVVELSVRRPDLARGVVAFGPVTDDRRRGLLWQAALLARDSALEPPRPNMIVFTDYVRCGPIWYARQVRHMLRYPIEDRVGLLDVPLLVLRGGADPIARQSWADRLGARAATAEVSAIPGHHHLAQFTASRESAERIRAFAGALPQLS</sequence>
<evidence type="ECO:0000259" key="1">
    <source>
        <dbReference type="Pfam" id="PF12697"/>
    </source>
</evidence>
<accession>A0ABU3RRQ7</accession>
<evidence type="ECO:0000313" key="2">
    <source>
        <dbReference type="EMBL" id="MDU0325581.1"/>
    </source>
</evidence>
<dbReference type="PANTHER" id="PTHR46438:SF11">
    <property type="entry name" value="LIPASE-RELATED"/>
    <property type="match status" value="1"/>
</dbReference>
<keyword evidence="3" id="KW-1185">Reference proteome</keyword>
<dbReference type="EMBL" id="JAWDIU010000001">
    <property type="protein sequence ID" value="MDU0325581.1"/>
    <property type="molecule type" value="Genomic_DNA"/>
</dbReference>
<protein>
    <submittedName>
        <fullName evidence="2">Alpha/beta hydrolase</fullName>
    </submittedName>
</protein>
<organism evidence="2 3">
    <name type="scientific">Microbacterium algihabitans</name>
    <dbReference type="NCBI Taxonomy" id="3075992"/>
    <lineage>
        <taxon>Bacteria</taxon>
        <taxon>Bacillati</taxon>
        <taxon>Actinomycetota</taxon>
        <taxon>Actinomycetes</taxon>
        <taxon>Micrococcales</taxon>
        <taxon>Microbacteriaceae</taxon>
        <taxon>Microbacterium</taxon>
    </lineage>
</organism>
<dbReference type="SUPFAM" id="SSF53474">
    <property type="entry name" value="alpha/beta-Hydrolases"/>
    <property type="match status" value="1"/>
</dbReference>
<dbReference type="Proteomes" id="UP001256673">
    <property type="component" value="Unassembled WGS sequence"/>
</dbReference>
<reference evidence="2 3" key="1">
    <citation type="submission" date="2023-09" db="EMBL/GenBank/DDBJ databases">
        <title>Microbacterium fusihabitans sp. nov., Microbacterium phycihabitans sp. nov., and Microbacterium cervinum sp. nov., isolated from dried seaweeds of beach.</title>
        <authorList>
            <person name="Lee S.D."/>
        </authorList>
    </citation>
    <scope>NUCLEOTIDE SEQUENCE [LARGE SCALE GENOMIC DNA]</scope>
    <source>
        <strain evidence="2 3">KSW2-21</strain>
    </source>
</reference>
<dbReference type="Gene3D" id="3.40.50.1820">
    <property type="entry name" value="alpha/beta hydrolase"/>
    <property type="match status" value="1"/>
</dbReference>
<comment type="caution">
    <text evidence="2">The sequence shown here is derived from an EMBL/GenBank/DDBJ whole genome shotgun (WGS) entry which is preliminary data.</text>
</comment>
<feature type="domain" description="AB hydrolase-1" evidence="1">
    <location>
        <begin position="30"/>
        <end position="236"/>
    </location>
</feature>
<dbReference type="Pfam" id="PF12697">
    <property type="entry name" value="Abhydrolase_6"/>
    <property type="match status" value="1"/>
</dbReference>
<dbReference type="RefSeq" id="WP_316000573.1">
    <property type="nucleotide sequence ID" value="NZ_JAWDIU010000001.1"/>
</dbReference>
<dbReference type="GO" id="GO:0016787">
    <property type="term" value="F:hydrolase activity"/>
    <property type="evidence" value="ECO:0007669"/>
    <property type="project" value="UniProtKB-KW"/>
</dbReference>
<evidence type="ECO:0000313" key="3">
    <source>
        <dbReference type="Proteomes" id="UP001256673"/>
    </source>
</evidence>